<dbReference type="NCBIfam" id="TIGR00296">
    <property type="entry name" value="TIGR00296 family protein"/>
    <property type="match status" value="1"/>
</dbReference>
<dbReference type="PROSITE" id="PS51257">
    <property type="entry name" value="PROKAR_LIPOPROTEIN"/>
    <property type="match status" value="1"/>
</dbReference>
<dbReference type="InterPro" id="IPR027623">
    <property type="entry name" value="AmmeMemoSam_A"/>
</dbReference>
<feature type="domain" description="AMMECR1" evidence="4">
    <location>
        <begin position="327"/>
        <end position="504"/>
    </location>
</feature>
<protein>
    <recommendedName>
        <fullName evidence="2">MEMO1 family protein ENK44_06370</fullName>
    </recommendedName>
</protein>
<evidence type="ECO:0000256" key="2">
    <source>
        <dbReference type="HAMAP-Rule" id="MF_00055"/>
    </source>
</evidence>
<name>A0A7V4U0D3_CALAY</name>
<evidence type="ECO:0000256" key="1">
    <source>
        <dbReference type="ARBA" id="ARBA00006315"/>
    </source>
</evidence>
<dbReference type="EMBL" id="DRQG01000061">
    <property type="protein sequence ID" value="HGY55303.1"/>
    <property type="molecule type" value="Genomic_DNA"/>
</dbReference>
<dbReference type="AlphaFoldDB" id="A0A7V4U0D3"/>
<dbReference type="Gene3D" id="3.30.700.20">
    <property type="entry name" value="Hypothetical protein ph0010, domain 1"/>
    <property type="match status" value="1"/>
</dbReference>
<accession>A0A7V4U0D3</accession>
<dbReference type="Pfam" id="PF01875">
    <property type="entry name" value="Memo"/>
    <property type="match status" value="1"/>
</dbReference>
<feature type="chain" id="PRO_5031479603" description="MEMO1 family protein ENK44_06370" evidence="3">
    <location>
        <begin position="29"/>
        <end position="504"/>
    </location>
</feature>
<dbReference type="NCBIfam" id="TIGR04336">
    <property type="entry name" value="AmmeMemoSam_B"/>
    <property type="match status" value="1"/>
</dbReference>
<dbReference type="InterPro" id="IPR023472">
    <property type="entry name" value="Uncharacterised_MJ0810"/>
</dbReference>
<dbReference type="InterPro" id="IPR023473">
    <property type="entry name" value="AMMECR1"/>
</dbReference>
<sequence length="504" mass="56029">MNRFVSNRHPKKFLFGIWLLALLISCRAAENPQIRPPAVAGAFYPADKAELQSMIHTFLQNAQTVQLAGPPVAVIAPHAGYVYSGHVAAYAYAAVRNRPYERVVVIAPSHFEAFDGVSIFEGSAYRTPLGDVPVDRAFSQKLADRSEVCFLSQKGHIPGVSGRGEHALEVQLPFLQTVLPKFKLVALVMGDQSYPTCRSLGKALARLISDEKTLIVASSDLSHYHPYEEAVQRDKKVLRAIEEWDYFNLARNFQNRLWEACGGGPIVATMIAAEELGANRAVLLKYANSGDVPAGERSRVVGYSAFALLNDPGWSENRSENFRLNKEEQKELLKLARRAVETRIREGEIIKASADDPLLLADRGAFVTLTIKGQLRGCIGYTSPVEPLYQTVRDVAIKAAESDPRFPPVNEDELPLLHYEISVLSPLRRVKDISEIEVGKHGLLVVNGYRAGLLLPQVPQEYGWNRRTFLEQTCRKAGLPPDAWQDEKTDIFKFTAFVFGGEDE</sequence>
<keyword evidence="3" id="KW-0732">Signal</keyword>
<dbReference type="PANTHER" id="PTHR11060:SF0">
    <property type="entry name" value="PROTEIN MEMO1"/>
    <property type="match status" value="1"/>
</dbReference>
<feature type="signal peptide" evidence="3">
    <location>
        <begin position="1"/>
        <end position="28"/>
    </location>
</feature>
<comment type="caution">
    <text evidence="5">The sequence shown here is derived from an EMBL/GenBank/DDBJ whole genome shotgun (WGS) entry which is preliminary data.</text>
</comment>
<dbReference type="NCBIfam" id="TIGR04335">
    <property type="entry name" value="AmmeMemoSam_A"/>
    <property type="match status" value="1"/>
</dbReference>
<dbReference type="InterPro" id="IPR002733">
    <property type="entry name" value="AMMECR1_domain"/>
</dbReference>
<dbReference type="InterPro" id="IPR027485">
    <property type="entry name" value="AMMECR1_N"/>
</dbReference>
<dbReference type="Gene3D" id="3.40.830.10">
    <property type="entry name" value="LigB-like"/>
    <property type="match status" value="1"/>
</dbReference>
<dbReference type="SUPFAM" id="SSF143447">
    <property type="entry name" value="AMMECR1-like"/>
    <property type="match status" value="1"/>
</dbReference>
<dbReference type="PANTHER" id="PTHR11060">
    <property type="entry name" value="PROTEIN MEMO1"/>
    <property type="match status" value="1"/>
</dbReference>
<proteinExistence type="inferred from homology"/>
<dbReference type="Gene3D" id="3.30.1490.150">
    <property type="entry name" value="Hypothetical protein ph0010, domain 2"/>
    <property type="match status" value="1"/>
</dbReference>
<evidence type="ECO:0000313" key="5">
    <source>
        <dbReference type="EMBL" id="HGY55303.1"/>
    </source>
</evidence>
<evidence type="ECO:0000256" key="3">
    <source>
        <dbReference type="SAM" id="SignalP"/>
    </source>
</evidence>
<comment type="similarity">
    <text evidence="1 2">Belongs to the MEMO1 family.</text>
</comment>
<dbReference type="SUPFAM" id="SSF53213">
    <property type="entry name" value="LigB-like"/>
    <property type="match status" value="1"/>
</dbReference>
<dbReference type="PROSITE" id="PS51112">
    <property type="entry name" value="AMMECR1"/>
    <property type="match status" value="1"/>
</dbReference>
<dbReference type="InterPro" id="IPR036071">
    <property type="entry name" value="AMMECR1_dom_sf"/>
</dbReference>
<dbReference type="InterPro" id="IPR002737">
    <property type="entry name" value="MEMO1_fam"/>
</dbReference>
<dbReference type="HAMAP" id="MF_00055">
    <property type="entry name" value="MEMO1"/>
    <property type="match status" value="1"/>
</dbReference>
<dbReference type="Proteomes" id="UP000885779">
    <property type="component" value="Unassembled WGS sequence"/>
</dbReference>
<dbReference type="HAMAP" id="MF_00645">
    <property type="entry name" value="AMMECR1"/>
    <property type="match status" value="1"/>
</dbReference>
<reference evidence="5" key="1">
    <citation type="journal article" date="2020" name="mSystems">
        <title>Genome- and Community-Level Interaction Insights into Carbon Utilization and Element Cycling Functions of Hydrothermarchaeota in Hydrothermal Sediment.</title>
        <authorList>
            <person name="Zhou Z."/>
            <person name="Liu Y."/>
            <person name="Xu W."/>
            <person name="Pan J."/>
            <person name="Luo Z.H."/>
            <person name="Li M."/>
        </authorList>
    </citation>
    <scope>NUCLEOTIDE SEQUENCE [LARGE SCALE GENOMIC DNA]</scope>
    <source>
        <strain evidence="5">HyVt-577</strain>
    </source>
</reference>
<dbReference type="CDD" id="cd07361">
    <property type="entry name" value="MEMO_like"/>
    <property type="match status" value="1"/>
</dbReference>
<evidence type="ECO:0000259" key="4">
    <source>
        <dbReference type="PROSITE" id="PS51112"/>
    </source>
</evidence>
<gene>
    <name evidence="5" type="primary">amrB</name>
    <name evidence="5" type="ORF">ENK44_06370</name>
</gene>
<dbReference type="Pfam" id="PF01871">
    <property type="entry name" value="AMMECR1"/>
    <property type="match status" value="1"/>
</dbReference>
<organism evidence="5">
    <name type="scientific">Caldithrix abyssi</name>
    <dbReference type="NCBI Taxonomy" id="187145"/>
    <lineage>
        <taxon>Bacteria</taxon>
        <taxon>Pseudomonadati</taxon>
        <taxon>Calditrichota</taxon>
        <taxon>Calditrichia</taxon>
        <taxon>Calditrichales</taxon>
        <taxon>Calditrichaceae</taxon>
        <taxon>Caldithrix</taxon>
    </lineage>
</organism>